<evidence type="ECO:0000259" key="5">
    <source>
        <dbReference type="PROSITE" id="PS50255"/>
    </source>
</evidence>
<evidence type="ECO:0000313" key="6">
    <source>
        <dbReference type="EMBL" id="THY28652.1"/>
    </source>
</evidence>
<name>A0A4S9LI52_AURPU</name>
<feature type="domain" description="Cytochrome b5 heme-binding" evidence="5">
    <location>
        <begin position="55"/>
        <end position="132"/>
    </location>
</feature>
<dbReference type="InterPro" id="IPR036400">
    <property type="entry name" value="Cyt_B5-like_heme/steroid_sf"/>
</dbReference>
<dbReference type="AlphaFoldDB" id="A0A4S9LI52"/>
<evidence type="ECO:0000256" key="2">
    <source>
        <dbReference type="ARBA" id="ARBA00022723"/>
    </source>
</evidence>
<organism evidence="6 7">
    <name type="scientific">Aureobasidium pullulans</name>
    <name type="common">Black yeast</name>
    <name type="synonym">Pullularia pullulans</name>
    <dbReference type="NCBI Taxonomy" id="5580"/>
    <lineage>
        <taxon>Eukaryota</taxon>
        <taxon>Fungi</taxon>
        <taxon>Dikarya</taxon>
        <taxon>Ascomycota</taxon>
        <taxon>Pezizomycotina</taxon>
        <taxon>Dothideomycetes</taxon>
        <taxon>Dothideomycetidae</taxon>
        <taxon>Dothideales</taxon>
        <taxon>Saccotheciaceae</taxon>
        <taxon>Aureobasidium</taxon>
    </lineage>
</organism>
<dbReference type="SUPFAM" id="SSF55856">
    <property type="entry name" value="Cytochrome b5-like heme/steroid binding domain"/>
    <property type="match status" value="1"/>
</dbReference>
<accession>A0A4S9LI52</accession>
<reference evidence="6 7" key="1">
    <citation type="submission" date="2018-10" db="EMBL/GenBank/DDBJ databases">
        <title>Fifty Aureobasidium pullulans genomes reveal a recombining polyextremotolerant generalist.</title>
        <authorList>
            <person name="Gostincar C."/>
            <person name="Turk M."/>
            <person name="Zajc J."/>
            <person name="Gunde-Cimerman N."/>
        </authorList>
    </citation>
    <scope>NUCLEOTIDE SEQUENCE [LARGE SCALE GENOMIC DNA]</scope>
    <source>
        <strain evidence="6 7">EXF-6604</strain>
    </source>
</reference>
<protein>
    <recommendedName>
        <fullName evidence="5">Cytochrome b5 heme-binding domain-containing protein</fullName>
    </recommendedName>
</protein>
<dbReference type="PANTHER" id="PTHR19359">
    <property type="entry name" value="CYTOCHROME B5"/>
    <property type="match status" value="1"/>
</dbReference>
<sequence length="157" mass="18089">MGWLQLKRNYTATQFCTSPTKPKDADSEHVEYAQIDTSQPLRYPPVSEDLPDNKLPLIPASTVIDKNLRGDRLWIVVDDIIYDCTDFASSHPGGSTVIQSFDGKDCSWQFWRFHTRKHMRDSGRALRIGRTKGVKNPYKEPPRYVGLRKIGYADEDW</sequence>
<comment type="similarity">
    <text evidence="4">Belongs to the cytochrome b5 family.</text>
</comment>
<dbReference type="Pfam" id="PF00173">
    <property type="entry name" value="Cyt-b5"/>
    <property type="match status" value="1"/>
</dbReference>
<keyword evidence="2" id="KW-0479">Metal-binding</keyword>
<comment type="caution">
    <text evidence="6">The sequence shown here is derived from an EMBL/GenBank/DDBJ whole genome shotgun (WGS) entry which is preliminary data.</text>
</comment>
<evidence type="ECO:0000256" key="1">
    <source>
        <dbReference type="ARBA" id="ARBA00022617"/>
    </source>
</evidence>
<evidence type="ECO:0000256" key="3">
    <source>
        <dbReference type="ARBA" id="ARBA00023004"/>
    </source>
</evidence>
<dbReference type="GO" id="GO:0016020">
    <property type="term" value="C:membrane"/>
    <property type="evidence" value="ECO:0007669"/>
    <property type="project" value="TreeGrafter"/>
</dbReference>
<dbReference type="EMBL" id="QZBD01000113">
    <property type="protein sequence ID" value="THY28652.1"/>
    <property type="molecule type" value="Genomic_DNA"/>
</dbReference>
<dbReference type="Gene3D" id="3.10.120.10">
    <property type="entry name" value="Cytochrome b5-like heme/steroid binding domain"/>
    <property type="match status" value="1"/>
</dbReference>
<dbReference type="PROSITE" id="PS50255">
    <property type="entry name" value="CYTOCHROME_B5_2"/>
    <property type="match status" value="1"/>
</dbReference>
<keyword evidence="1" id="KW-0349">Heme</keyword>
<evidence type="ECO:0000313" key="7">
    <source>
        <dbReference type="Proteomes" id="UP000306584"/>
    </source>
</evidence>
<dbReference type="InterPro" id="IPR050668">
    <property type="entry name" value="Cytochrome_b5"/>
</dbReference>
<dbReference type="InterPro" id="IPR001199">
    <property type="entry name" value="Cyt_B5-like_heme/steroid-bd"/>
</dbReference>
<gene>
    <name evidence="6" type="ORF">D6D01_03828</name>
</gene>
<dbReference type="SMART" id="SM01117">
    <property type="entry name" value="Cyt-b5"/>
    <property type="match status" value="1"/>
</dbReference>
<dbReference type="Proteomes" id="UP000306584">
    <property type="component" value="Unassembled WGS sequence"/>
</dbReference>
<evidence type="ECO:0000256" key="4">
    <source>
        <dbReference type="ARBA" id="ARBA00038168"/>
    </source>
</evidence>
<proteinExistence type="inferred from homology"/>
<dbReference type="PANTHER" id="PTHR19359:SF95">
    <property type="entry name" value="CYTOCHROME B5 TYPE B"/>
    <property type="match status" value="1"/>
</dbReference>
<dbReference type="GO" id="GO:0020037">
    <property type="term" value="F:heme binding"/>
    <property type="evidence" value="ECO:0007669"/>
    <property type="project" value="TreeGrafter"/>
</dbReference>
<keyword evidence="3" id="KW-0408">Iron</keyword>
<dbReference type="GO" id="GO:0046872">
    <property type="term" value="F:metal ion binding"/>
    <property type="evidence" value="ECO:0007669"/>
    <property type="project" value="UniProtKB-KW"/>
</dbReference>